<reference evidence="1 2" key="1">
    <citation type="submission" date="2019-09" db="EMBL/GenBank/DDBJ databases">
        <title>Bird 10,000 Genomes (B10K) Project - Family phase.</title>
        <authorList>
            <person name="Zhang G."/>
        </authorList>
    </citation>
    <scope>NUCLEOTIDE SEQUENCE [LARGE SCALE GENOMIC DNA]</scope>
    <source>
        <strain evidence="1">B10K-LSUMZ-23963</strain>
        <tissue evidence="1">Muscle</tissue>
    </source>
</reference>
<feature type="non-terminal residue" evidence="1">
    <location>
        <position position="213"/>
    </location>
</feature>
<gene>
    <name evidence="1" type="primary">Bbs10</name>
    <name evidence="1" type="ORF">DRONOV_R02421</name>
</gene>
<dbReference type="InterPro" id="IPR042619">
    <property type="entry name" value="BBS10"/>
</dbReference>
<dbReference type="PANTHER" id="PTHR14667:SF2">
    <property type="entry name" value="BARDET-BIEDL SYNDROME 10 PROTEIN"/>
    <property type="match status" value="1"/>
</dbReference>
<evidence type="ECO:0000313" key="2">
    <source>
        <dbReference type="Proteomes" id="UP000543287"/>
    </source>
</evidence>
<evidence type="ECO:0000313" key="1">
    <source>
        <dbReference type="EMBL" id="NXG33834.1"/>
    </source>
</evidence>
<protein>
    <submittedName>
        <fullName evidence="1">BBS10 protein</fullName>
    </submittedName>
</protein>
<accession>A0A7K9B0I2</accession>
<dbReference type="GO" id="GO:0051131">
    <property type="term" value="P:chaperone-mediated protein complex assembly"/>
    <property type="evidence" value="ECO:0007669"/>
    <property type="project" value="InterPro"/>
</dbReference>
<name>A0A7K9B0I2_DRONO</name>
<dbReference type="AlphaFoldDB" id="A0A7K9B0I2"/>
<dbReference type="Gene3D" id="3.30.260.10">
    <property type="entry name" value="TCP-1-like chaperonin intermediate domain"/>
    <property type="match status" value="1"/>
</dbReference>
<dbReference type="InterPro" id="IPR027409">
    <property type="entry name" value="GroEL-like_apical_dom_sf"/>
</dbReference>
<comment type="caution">
    <text evidence="1">The sequence shown here is derived from an EMBL/GenBank/DDBJ whole genome shotgun (WGS) entry which is preliminary data.</text>
</comment>
<feature type="non-terminal residue" evidence="1">
    <location>
        <position position="1"/>
    </location>
</feature>
<dbReference type="Proteomes" id="UP000543287">
    <property type="component" value="Unassembled WGS sequence"/>
</dbReference>
<proteinExistence type="predicted"/>
<dbReference type="Gene3D" id="3.50.7.10">
    <property type="entry name" value="GroEL"/>
    <property type="match status" value="1"/>
</dbReference>
<organism evidence="1 2">
    <name type="scientific">Dromaius novaehollandiae</name>
    <name type="common">Emu</name>
    <dbReference type="NCBI Taxonomy" id="8790"/>
    <lineage>
        <taxon>Eukaryota</taxon>
        <taxon>Metazoa</taxon>
        <taxon>Chordata</taxon>
        <taxon>Craniata</taxon>
        <taxon>Vertebrata</taxon>
        <taxon>Euteleostomi</taxon>
        <taxon>Archelosauria</taxon>
        <taxon>Archosauria</taxon>
        <taxon>Dinosauria</taxon>
        <taxon>Saurischia</taxon>
        <taxon>Theropoda</taxon>
        <taxon>Coelurosauria</taxon>
        <taxon>Aves</taxon>
        <taxon>Palaeognathae</taxon>
        <taxon>Casuariiformes</taxon>
        <taxon>Dromaiidae</taxon>
        <taxon>Dromaius</taxon>
    </lineage>
</organism>
<sequence>FAELHAAVAGLPLASSRILPGLLLRRDFGAYCPARGELAAVVVTQPLHAGPATPGVELVVESEGRFQACQRWAAGRTKAVMRRLQSNNVKLLLSSVKQHEVVLYFAKLYGISVVECLSSEEIALVREITGISPFTPSCDDMHREITEIAVTAFCQPLLLGSERYVHLGFASTCAFQPHCLILCGPAHGVNEQHAAAFQGAFKMLEQLFKSVEQ</sequence>
<dbReference type="EMBL" id="VWZH01000113">
    <property type="protein sequence ID" value="NXG33834.1"/>
    <property type="molecule type" value="Genomic_DNA"/>
</dbReference>
<dbReference type="PANTHER" id="PTHR14667">
    <property type="entry name" value="BARDET-BIEDL SYNDROME 10 PROTEIN"/>
    <property type="match status" value="1"/>
</dbReference>
<dbReference type="InterPro" id="IPR027410">
    <property type="entry name" value="TCP-1-like_intermed_sf"/>
</dbReference>